<accession>A0A4P9YEX3</accession>
<dbReference type="AlphaFoldDB" id="A0A4P9YEX3"/>
<evidence type="ECO:0000313" key="2">
    <source>
        <dbReference type="Proteomes" id="UP000281549"/>
    </source>
</evidence>
<evidence type="ECO:0000313" key="1">
    <source>
        <dbReference type="EMBL" id="RKP18007.1"/>
    </source>
</evidence>
<sequence>MTSDVDAMLLKLQDVISSIQEAYRVFNDCNDSSFYRIIDMCNEKFYGEWMSVLLELLDTIEKEAEKDEKLRNSRMKVLIDIMNNCLGVAEDLLRDEKYRPAISDTPALFEKVIGLLESLDGAEAKK</sequence>
<reference evidence="2" key="1">
    <citation type="journal article" date="2018" name="Nat. Microbiol.">
        <title>Leveraging single-cell genomics to expand the fungal tree of life.</title>
        <authorList>
            <person name="Ahrendt S.R."/>
            <person name="Quandt C.A."/>
            <person name="Ciobanu D."/>
            <person name="Clum A."/>
            <person name="Salamov A."/>
            <person name="Andreopoulos B."/>
            <person name="Cheng J.F."/>
            <person name="Woyke T."/>
            <person name="Pelin A."/>
            <person name="Henrissat B."/>
            <person name="Reynolds N.K."/>
            <person name="Benny G.L."/>
            <person name="Smith M.E."/>
            <person name="James T.Y."/>
            <person name="Grigoriev I.V."/>
        </authorList>
    </citation>
    <scope>NUCLEOTIDE SEQUENCE [LARGE SCALE GENOMIC DNA]</scope>
    <source>
        <strain evidence="2">CSF55</strain>
    </source>
</reference>
<name>A0A4P9YEX3_ROZAC</name>
<organism evidence="1 2">
    <name type="scientific">Rozella allomycis (strain CSF55)</name>
    <dbReference type="NCBI Taxonomy" id="988480"/>
    <lineage>
        <taxon>Eukaryota</taxon>
        <taxon>Fungi</taxon>
        <taxon>Fungi incertae sedis</taxon>
        <taxon>Cryptomycota</taxon>
        <taxon>Cryptomycota incertae sedis</taxon>
        <taxon>Rozella</taxon>
    </lineage>
</organism>
<dbReference type="EMBL" id="ML005594">
    <property type="protein sequence ID" value="RKP18007.1"/>
    <property type="molecule type" value="Genomic_DNA"/>
</dbReference>
<protein>
    <submittedName>
        <fullName evidence="1">Uncharacterized protein</fullName>
    </submittedName>
</protein>
<proteinExistence type="predicted"/>
<feature type="non-terminal residue" evidence="1">
    <location>
        <position position="126"/>
    </location>
</feature>
<gene>
    <name evidence="1" type="ORF">ROZALSC1DRAFT_23649</name>
</gene>
<dbReference type="Proteomes" id="UP000281549">
    <property type="component" value="Unassembled WGS sequence"/>
</dbReference>